<protein>
    <submittedName>
        <fullName evidence="3">IS21 family transposase</fullName>
    </submittedName>
</protein>
<dbReference type="NCBIfam" id="NF033546">
    <property type="entry name" value="transpos_IS21"/>
    <property type="match status" value="1"/>
</dbReference>
<dbReference type="Pfam" id="PF22483">
    <property type="entry name" value="Mu-transpos_C_2"/>
    <property type="match status" value="1"/>
</dbReference>
<comment type="similarity">
    <text evidence="1">Belongs to the transposase IS21/IS408/IS1162 family.</text>
</comment>
<gene>
    <name evidence="3" type="ORF">ENG47_04055</name>
</gene>
<evidence type="ECO:0000256" key="1">
    <source>
        <dbReference type="ARBA" id="ARBA00009277"/>
    </source>
</evidence>
<dbReference type="InterPro" id="IPR011991">
    <property type="entry name" value="ArsR-like_HTH"/>
</dbReference>
<dbReference type="InterPro" id="IPR001584">
    <property type="entry name" value="Integrase_cat-core"/>
</dbReference>
<dbReference type="Gene3D" id="3.30.420.10">
    <property type="entry name" value="Ribonuclease H-like superfamily/Ribonuclease H"/>
    <property type="match status" value="1"/>
</dbReference>
<evidence type="ECO:0000259" key="2">
    <source>
        <dbReference type="PROSITE" id="PS50994"/>
    </source>
</evidence>
<dbReference type="AlphaFoldDB" id="A0A7V0N1E0"/>
<reference evidence="3" key="1">
    <citation type="journal article" date="2020" name="mSystems">
        <title>Genome- and Community-Level Interaction Insights into Carbon Utilization and Element Cycling Functions of Hydrothermarchaeota in Hydrothermal Sediment.</title>
        <authorList>
            <person name="Zhou Z."/>
            <person name="Liu Y."/>
            <person name="Xu W."/>
            <person name="Pan J."/>
            <person name="Luo Z.H."/>
            <person name="Li M."/>
        </authorList>
    </citation>
    <scope>NUCLEOTIDE SEQUENCE [LARGE SCALE GENOMIC DNA]</scope>
    <source>
        <strain evidence="3">HyVt-219</strain>
    </source>
</reference>
<dbReference type="GO" id="GO:0003676">
    <property type="term" value="F:nucleic acid binding"/>
    <property type="evidence" value="ECO:0007669"/>
    <property type="project" value="InterPro"/>
</dbReference>
<feature type="domain" description="Integrase catalytic" evidence="2">
    <location>
        <begin position="122"/>
        <end position="319"/>
    </location>
</feature>
<dbReference type="SUPFAM" id="SSF53098">
    <property type="entry name" value="Ribonuclease H-like"/>
    <property type="match status" value="1"/>
</dbReference>
<comment type="caution">
    <text evidence="3">The sequence shown here is derived from an EMBL/GenBank/DDBJ whole genome shotgun (WGS) entry which is preliminary data.</text>
</comment>
<dbReference type="InterPro" id="IPR001845">
    <property type="entry name" value="HTH_ArsR_DNA-bd_dom"/>
</dbReference>
<proteinExistence type="inferred from homology"/>
<dbReference type="InterPro" id="IPR009057">
    <property type="entry name" value="Homeodomain-like_sf"/>
</dbReference>
<dbReference type="InterPro" id="IPR036397">
    <property type="entry name" value="RNaseH_sf"/>
</dbReference>
<dbReference type="PANTHER" id="PTHR35004:SF6">
    <property type="entry name" value="TRANSPOSASE"/>
    <property type="match status" value="1"/>
</dbReference>
<dbReference type="InterPro" id="IPR012337">
    <property type="entry name" value="RNaseH-like_sf"/>
</dbReference>
<dbReference type="GO" id="GO:0015074">
    <property type="term" value="P:DNA integration"/>
    <property type="evidence" value="ECO:0007669"/>
    <property type="project" value="InterPro"/>
</dbReference>
<evidence type="ECO:0000313" key="3">
    <source>
        <dbReference type="EMBL" id="HDN84911.1"/>
    </source>
</evidence>
<sequence length="425" mass="48729">MNRLSKEEIMGLKAIAQRNKGKMSNCEIARLFEVTEGTVRYHLKREKQKAVDKRKDKPMKASPFSHIIDKWMENNKKNIRPLSVRELYEYLIEEYGYKGSYKSVLRYVRKHYPPPPIRPRRRVELPAGCSAQVDWVENVPIVINGKLKKLNAFVMTLSYSRGTACIWSEKKDELSWIHCHNLAFKFLGGIPAVIRPDNVKTAVIKGQGPKGTLNRIYQNYARDLGFHINPARAGYATDKGKAEAKVKLVKRKLSFEGVEVKSIEELQTFSDETLKKEMMRLTCPSTGKSVYETLIEERKSLRPLPSEMPEPFDIIVTRKVHNDCLVNFEGRSYSVPFQYVGSFVQVRGCAGKVKIFKDQKLIATHPRHTERLLVIDQSHYEGKSTKDVASPEKLGKVTRALLECFDIPVEKRAVKVYEKLVEVIG</sequence>
<dbReference type="CDD" id="cd00090">
    <property type="entry name" value="HTH_ARSR"/>
    <property type="match status" value="1"/>
</dbReference>
<dbReference type="EMBL" id="DRBC01000245">
    <property type="protein sequence ID" value="HDN84911.1"/>
    <property type="molecule type" value="Genomic_DNA"/>
</dbReference>
<dbReference type="SUPFAM" id="SSF46689">
    <property type="entry name" value="Homeodomain-like"/>
    <property type="match status" value="1"/>
</dbReference>
<dbReference type="InterPro" id="IPR054353">
    <property type="entry name" value="IstA-like_C"/>
</dbReference>
<accession>A0A7V0N1E0</accession>
<dbReference type="Proteomes" id="UP000885660">
    <property type="component" value="Unassembled WGS sequence"/>
</dbReference>
<dbReference type="PROSITE" id="PS50994">
    <property type="entry name" value="INTEGRASE"/>
    <property type="match status" value="1"/>
</dbReference>
<dbReference type="GO" id="GO:0003700">
    <property type="term" value="F:DNA-binding transcription factor activity"/>
    <property type="evidence" value="ECO:0007669"/>
    <property type="project" value="InterPro"/>
</dbReference>
<dbReference type="Pfam" id="PF01022">
    <property type="entry name" value="HTH_5"/>
    <property type="match status" value="1"/>
</dbReference>
<name>A0A7V0N1E0_UNCAE</name>
<organism evidence="3">
    <name type="scientific">Aerophobetes bacterium</name>
    <dbReference type="NCBI Taxonomy" id="2030807"/>
    <lineage>
        <taxon>Bacteria</taxon>
        <taxon>Candidatus Aerophobota</taxon>
    </lineage>
</organism>
<dbReference type="PANTHER" id="PTHR35004">
    <property type="entry name" value="TRANSPOSASE RV3428C-RELATED"/>
    <property type="match status" value="1"/>
</dbReference>